<dbReference type="Gene3D" id="3.30.390.50">
    <property type="entry name" value="CO dehydrogenase flavoprotein, C-terminal domain"/>
    <property type="match status" value="1"/>
</dbReference>
<evidence type="ECO:0000313" key="4">
    <source>
        <dbReference type="EMBL" id="KAK4021386.1"/>
    </source>
</evidence>
<dbReference type="PANTHER" id="PTHR12561">
    <property type="entry name" value="LIPOATE-PROTEIN LIGASE"/>
    <property type="match status" value="1"/>
</dbReference>
<evidence type="ECO:0000313" key="5">
    <source>
        <dbReference type="Proteomes" id="UP001234178"/>
    </source>
</evidence>
<comment type="caution">
    <text evidence="4">The sequence shown here is derived from an EMBL/GenBank/DDBJ whole genome shotgun (WGS) entry which is preliminary data.</text>
</comment>
<sequence>MNIFRNSYLLLRYHQVKITRLGNMNSYYPVSIIATRSIADDVSKKLVFISKSNNIFENLALEDWFYKNFDFENQSLLFMWVNTPCVVIGRHQNPWLEVNLKNLSQNSVLLSRRNSGGGTVYHDQGNLNCSFFTSRARYNRKYNLETICGSIRSHWNLDLTISPREDILLNSYKVSGTASKLGHRNAYHHCTLLVDVDPSLLHQMLNVHELGIQSNSTPSVRSPTLNLKACCPEISVDEVIHILGCYYIKNSPLCFQGFDFVTPSEENFPGLNLIKQSFSTWQWIYGKTPSFSLCCPIGDQSSEIKIQVLNGKIERLHFQDVTIGKQDALRLNTLLVNQKLDSELHGVISNSSVFGTMGEDRFSKLNEILLTLCLTSV</sequence>
<dbReference type="InterPro" id="IPR004143">
    <property type="entry name" value="BPL_LPL_catalytic"/>
</dbReference>
<feature type="domain" description="BPL/LPL catalytic" evidence="3">
    <location>
        <begin position="71"/>
        <end position="255"/>
    </location>
</feature>
<dbReference type="CDD" id="cd16443">
    <property type="entry name" value="LplA"/>
    <property type="match status" value="1"/>
</dbReference>
<protein>
    <recommendedName>
        <fullName evidence="3">BPL/LPL catalytic domain-containing protein</fullName>
    </recommendedName>
</protein>
<comment type="similarity">
    <text evidence="2">Belongs to the LplA family.</text>
</comment>
<accession>A0ABR0A8C8</accession>
<organism evidence="4 5">
    <name type="scientific">Daphnia magna</name>
    <dbReference type="NCBI Taxonomy" id="35525"/>
    <lineage>
        <taxon>Eukaryota</taxon>
        <taxon>Metazoa</taxon>
        <taxon>Ecdysozoa</taxon>
        <taxon>Arthropoda</taxon>
        <taxon>Crustacea</taxon>
        <taxon>Branchiopoda</taxon>
        <taxon>Diplostraca</taxon>
        <taxon>Cladocera</taxon>
        <taxon>Anomopoda</taxon>
        <taxon>Daphniidae</taxon>
        <taxon>Daphnia</taxon>
    </lineage>
</organism>
<dbReference type="PROSITE" id="PS51733">
    <property type="entry name" value="BPL_LPL_CATALYTIC"/>
    <property type="match status" value="1"/>
</dbReference>
<evidence type="ECO:0000256" key="1">
    <source>
        <dbReference type="ARBA" id="ARBA00005085"/>
    </source>
</evidence>
<keyword evidence="5" id="KW-1185">Reference proteome</keyword>
<evidence type="ECO:0000256" key="2">
    <source>
        <dbReference type="ARBA" id="ARBA00008242"/>
    </source>
</evidence>
<dbReference type="Gene3D" id="3.30.930.10">
    <property type="entry name" value="Bira Bifunctional Protein, Domain 2"/>
    <property type="match status" value="1"/>
</dbReference>
<proteinExistence type="inferred from homology"/>
<dbReference type="InterPro" id="IPR045864">
    <property type="entry name" value="aa-tRNA-synth_II/BPL/LPL"/>
</dbReference>
<dbReference type="Proteomes" id="UP001234178">
    <property type="component" value="Unassembled WGS sequence"/>
</dbReference>
<dbReference type="Pfam" id="PF21948">
    <property type="entry name" value="LplA-B_cat"/>
    <property type="match status" value="1"/>
</dbReference>
<reference evidence="4 5" key="1">
    <citation type="journal article" date="2023" name="Nucleic Acids Res.">
        <title>The hologenome of Daphnia magna reveals possible DNA methylation and microbiome-mediated evolution of the host genome.</title>
        <authorList>
            <person name="Chaturvedi A."/>
            <person name="Li X."/>
            <person name="Dhandapani V."/>
            <person name="Marshall H."/>
            <person name="Kissane S."/>
            <person name="Cuenca-Cambronero M."/>
            <person name="Asole G."/>
            <person name="Calvet F."/>
            <person name="Ruiz-Romero M."/>
            <person name="Marangio P."/>
            <person name="Guigo R."/>
            <person name="Rago D."/>
            <person name="Mirbahai L."/>
            <person name="Eastwood N."/>
            <person name="Colbourne J.K."/>
            <person name="Zhou J."/>
            <person name="Mallon E."/>
            <person name="Orsini L."/>
        </authorList>
    </citation>
    <scope>NUCLEOTIDE SEQUENCE [LARGE SCALE GENOMIC DNA]</scope>
    <source>
        <strain evidence="4">LRV0_1</strain>
    </source>
</reference>
<evidence type="ECO:0000259" key="3">
    <source>
        <dbReference type="PROSITE" id="PS51733"/>
    </source>
</evidence>
<dbReference type="PANTHER" id="PTHR12561:SF3">
    <property type="entry name" value="LIPOYLTRANSFERASE 1, MITOCHONDRIAL"/>
    <property type="match status" value="1"/>
</dbReference>
<comment type="pathway">
    <text evidence="1">Protein modification; protein lipoylation via exogenous pathway; protein N(6)-(lipoyl)lysine from lipoate: step 2/2.</text>
</comment>
<dbReference type="SUPFAM" id="SSF55681">
    <property type="entry name" value="Class II aaRS and biotin synthetases"/>
    <property type="match status" value="1"/>
</dbReference>
<gene>
    <name evidence="4" type="ORF">OUZ56_003302</name>
</gene>
<dbReference type="EMBL" id="JAOYFB010000036">
    <property type="protein sequence ID" value="KAK4021386.1"/>
    <property type="molecule type" value="Genomic_DNA"/>
</dbReference>
<dbReference type="InterPro" id="IPR004562">
    <property type="entry name" value="LipoylTrfase_LipoateP_Ligase"/>
</dbReference>
<name>A0ABR0A8C8_9CRUS</name>